<proteinExistence type="predicted"/>
<sequence length="247" mass="26890">MLFTKLVCSLAALATAVSALPLQSRQNQNKGVVLRTTGGHNPQHNDLYVVPYHTGAGLNDAVLTTNITKAAQFSWNGTTLQYNTGQSFSWGLNLAPDTNYAAWEPVTIDAGSATAGISINGSYVTVNGPEFDGWLAFLGRRQVQPLRLPVHLQQGPTRGAASHSVNLRLCQRRRSYEREIGGAHNSRGGREVVVLLLTVIINNVLILVHSFDANVYGFDTSISNNNTHSKKAHTPDFQLSKVKLQQM</sequence>
<feature type="chain" id="PRO_5002482133" description="DUF7907 domain-containing protein" evidence="1">
    <location>
        <begin position="20"/>
        <end position="247"/>
    </location>
</feature>
<keyword evidence="1" id="KW-0732">Signal</keyword>
<dbReference type="OrthoDB" id="3518533at2759"/>
<evidence type="ECO:0000313" key="4">
    <source>
        <dbReference type="Proteomes" id="UP000053958"/>
    </source>
</evidence>
<protein>
    <recommendedName>
        <fullName evidence="2">DUF7907 domain-containing protein</fullName>
    </recommendedName>
</protein>
<dbReference type="AlphaFoldDB" id="A0A0F4YX22"/>
<dbReference type="GeneID" id="25316191"/>
<accession>A0A0F4YX22</accession>
<dbReference type="Proteomes" id="UP000053958">
    <property type="component" value="Unassembled WGS sequence"/>
</dbReference>
<reference evidence="3 4" key="1">
    <citation type="submission" date="2015-04" db="EMBL/GenBank/DDBJ databases">
        <authorList>
            <person name="Heijne W.H."/>
            <person name="Fedorova N.D."/>
            <person name="Nierman W.C."/>
            <person name="Vollebregt A.W."/>
            <person name="Zhao Z."/>
            <person name="Wu L."/>
            <person name="Kumar M."/>
            <person name="Stam H."/>
            <person name="van den Berg M.A."/>
            <person name="Pel H.J."/>
        </authorList>
    </citation>
    <scope>NUCLEOTIDE SEQUENCE [LARGE SCALE GENOMIC DNA]</scope>
    <source>
        <strain evidence="3 4">CBS 393.64</strain>
    </source>
</reference>
<feature type="domain" description="DUF7907" evidence="2">
    <location>
        <begin position="32"/>
        <end position="136"/>
    </location>
</feature>
<organism evidence="3 4">
    <name type="scientific">Rasamsonia emersonii (strain ATCC 16479 / CBS 393.64 / IMI 116815)</name>
    <dbReference type="NCBI Taxonomy" id="1408163"/>
    <lineage>
        <taxon>Eukaryota</taxon>
        <taxon>Fungi</taxon>
        <taxon>Dikarya</taxon>
        <taxon>Ascomycota</taxon>
        <taxon>Pezizomycotina</taxon>
        <taxon>Eurotiomycetes</taxon>
        <taxon>Eurotiomycetidae</taxon>
        <taxon>Eurotiales</taxon>
        <taxon>Trichocomaceae</taxon>
        <taxon>Rasamsonia</taxon>
    </lineage>
</organism>
<name>A0A0F4YX22_RASE3</name>
<feature type="signal peptide" evidence="1">
    <location>
        <begin position="1"/>
        <end position="19"/>
    </location>
</feature>
<dbReference type="STRING" id="1408163.A0A0F4YX22"/>
<comment type="caution">
    <text evidence="3">The sequence shown here is derived from an EMBL/GenBank/DDBJ whole genome shotgun (WGS) entry which is preliminary data.</text>
</comment>
<dbReference type="RefSeq" id="XP_013328770.1">
    <property type="nucleotide sequence ID" value="XM_013473316.1"/>
</dbReference>
<keyword evidence="4" id="KW-1185">Reference proteome</keyword>
<dbReference type="InterPro" id="IPR057229">
    <property type="entry name" value="DUF7907"/>
</dbReference>
<dbReference type="Pfam" id="PF25484">
    <property type="entry name" value="DUF7907"/>
    <property type="match status" value="1"/>
</dbReference>
<evidence type="ECO:0000259" key="2">
    <source>
        <dbReference type="Pfam" id="PF25484"/>
    </source>
</evidence>
<evidence type="ECO:0000313" key="3">
    <source>
        <dbReference type="EMBL" id="KKA22158.1"/>
    </source>
</evidence>
<evidence type="ECO:0000256" key="1">
    <source>
        <dbReference type="SAM" id="SignalP"/>
    </source>
</evidence>
<dbReference type="EMBL" id="LASV01000156">
    <property type="protein sequence ID" value="KKA22158.1"/>
    <property type="molecule type" value="Genomic_DNA"/>
</dbReference>
<gene>
    <name evidence="3" type="ORF">T310_3842</name>
</gene>